<comment type="similarity">
    <text evidence="1">Belongs to the LytR/CpsA/Psr (LCP) family.</text>
</comment>
<dbReference type="Pfam" id="PF03816">
    <property type="entry name" value="LytR_cpsA_psr"/>
    <property type="match status" value="1"/>
</dbReference>
<evidence type="ECO:0000259" key="4">
    <source>
        <dbReference type="Pfam" id="PF13399"/>
    </source>
</evidence>
<dbReference type="OrthoDB" id="3759589at2"/>
<dbReference type="Gene3D" id="3.40.630.190">
    <property type="entry name" value="LCP protein"/>
    <property type="match status" value="1"/>
</dbReference>
<sequence>MSSNPMYMEYVDDADEPARRQGWRILGWVSIALSAVMVAGSLGAYGFYRKLQGNITTEDVNAQLGPNRPKKLNSAMNILILGSDTRAGSNARYGRGLKNEPPRADTTVLMHLSPGGSQAIGISFPRDLMVQIPACRTKNGGSTQPQLGMINSAFTLGGPACTMKTIEQMSNIKIDHFVQVDFSGFKNVVNAIGGVEICLPKDVNDPQAHLVMKKGQHLVKGEQALAYVRARKGLGDGSDLSRIKRQQQFMGSVASKALSGGVLANPGKLVALLNAATKTLTTDEELTTGTMLKIGQGMQGLSAGKLRFVTVPYGAYAPDPNRVALRQPAAGQLFASVRNDKTIQEEPKQAKIPAAQVQVRVYNASGIQGQAQRVSDQLKAQGFQVIKVGNLPGGVSRPQTQVLYGPGADQHSTTLAGQLKSKVAPAAGGAQGAPGVVDLVIGTDWSGLKPAQSGIPRQQGEIRADGNICKAT</sequence>
<dbReference type="InterPro" id="IPR050922">
    <property type="entry name" value="LytR/CpsA/Psr_CW_biosynth"/>
</dbReference>
<dbReference type="InterPro" id="IPR027381">
    <property type="entry name" value="LytR/CpsA/Psr_C"/>
</dbReference>
<dbReference type="InterPro" id="IPR004474">
    <property type="entry name" value="LytR_CpsA_psr"/>
</dbReference>
<comment type="caution">
    <text evidence="5">The sequence shown here is derived from an EMBL/GenBank/DDBJ whole genome shotgun (WGS) entry which is preliminary data.</text>
</comment>
<keyword evidence="6" id="KW-1185">Reference proteome</keyword>
<gene>
    <name evidence="5" type="ORF">DPM19_14705</name>
</gene>
<keyword evidence="2" id="KW-0472">Membrane</keyword>
<dbReference type="PANTHER" id="PTHR33392:SF6">
    <property type="entry name" value="POLYISOPRENYL-TEICHOIC ACID--PEPTIDOGLYCAN TEICHOIC ACID TRANSFERASE TAGU"/>
    <property type="match status" value="1"/>
</dbReference>
<reference evidence="5 6" key="1">
    <citation type="submission" date="2018-06" db="EMBL/GenBank/DDBJ databases">
        <title>Actinomadura craniellae sp. nov. isolated from marine sponge Craniella sp.</title>
        <authorList>
            <person name="Li L."/>
            <person name="Xu Q.H."/>
            <person name="Lin H.W."/>
            <person name="Lu Y.H."/>
        </authorList>
    </citation>
    <scope>NUCLEOTIDE SEQUENCE [LARGE SCALE GENOMIC DNA]</scope>
    <source>
        <strain evidence="5 6">LHW63021</strain>
    </source>
</reference>
<evidence type="ECO:0000259" key="3">
    <source>
        <dbReference type="Pfam" id="PF03816"/>
    </source>
</evidence>
<accession>A0A365H5A2</accession>
<organism evidence="5 6">
    <name type="scientific">Actinomadura craniellae</name>
    <dbReference type="NCBI Taxonomy" id="2231787"/>
    <lineage>
        <taxon>Bacteria</taxon>
        <taxon>Bacillati</taxon>
        <taxon>Actinomycetota</taxon>
        <taxon>Actinomycetes</taxon>
        <taxon>Streptosporangiales</taxon>
        <taxon>Thermomonosporaceae</taxon>
        <taxon>Actinomadura</taxon>
    </lineage>
</organism>
<evidence type="ECO:0000313" key="6">
    <source>
        <dbReference type="Proteomes" id="UP000251891"/>
    </source>
</evidence>
<keyword evidence="2" id="KW-0812">Transmembrane</keyword>
<dbReference type="Pfam" id="PF13399">
    <property type="entry name" value="LytR_C"/>
    <property type="match status" value="1"/>
</dbReference>
<evidence type="ECO:0000256" key="2">
    <source>
        <dbReference type="SAM" id="Phobius"/>
    </source>
</evidence>
<feature type="domain" description="LytR/CpsA/Psr regulator C-terminal" evidence="4">
    <location>
        <begin position="356"/>
        <end position="445"/>
    </location>
</feature>
<dbReference type="PANTHER" id="PTHR33392">
    <property type="entry name" value="POLYISOPRENYL-TEICHOIC ACID--PEPTIDOGLYCAN TEICHOIC ACID TRANSFERASE TAGU"/>
    <property type="match status" value="1"/>
</dbReference>
<name>A0A365H5A2_9ACTN</name>
<dbReference type="Gene3D" id="3.30.70.2390">
    <property type="match status" value="1"/>
</dbReference>
<dbReference type="NCBIfam" id="TIGR00350">
    <property type="entry name" value="lytR_cpsA_psr"/>
    <property type="match status" value="1"/>
</dbReference>
<feature type="transmembrane region" description="Helical" evidence="2">
    <location>
        <begin position="25"/>
        <end position="48"/>
    </location>
</feature>
<dbReference type="RefSeq" id="WP_111867691.1">
    <property type="nucleotide sequence ID" value="NZ_QLYX01000006.1"/>
</dbReference>
<protein>
    <submittedName>
        <fullName evidence="5">LytR family transcriptional regulator</fullName>
    </submittedName>
</protein>
<evidence type="ECO:0000313" key="5">
    <source>
        <dbReference type="EMBL" id="RAY14229.1"/>
    </source>
</evidence>
<dbReference type="AlphaFoldDB" id="A0A365H5A2"/>
<dbReference type="EMBL" id="QLYX01000006">
    <property type="protein sequence ID" value="RAY14229.1"/>
    <property type="molecule type" value="Genomic_DNA"/>
</dbReference>
<proteinExistence type="inferred from homology"/>
<dbReference type="Proteomes" id="UP000251891">
    <property type="component" value="Unassembled WGS sequence"/>
</dbReference>
<keyword evidence="2" id="KW-1133">Transmembrane helix</keyword>
<evidence type="ECO:0000256" key="1">
    <source>
        <dbReference type="ARBA" id="ARBA00006068"/>
    </source>
</evidence>
<feature type="domain" description="Cell envelope-related transcriptional attenuator" evidence="3">
    <location>
        <begin position="103"/>
        <end position="257"/>
    </location>
</feature>